<dbReference type="SUPFAM" id="SSF51215">
    <property type="entry name" value="Regulatory protein AraC"/>
    <property type="match status" value="1"/>
</dbReference>
<accession>A0ABW0YVA5</accession>
<dbReference type="SUPFAM" id="SSF46689">
    <property type="entry name" value="Homeodomain-like"/>
    <property type="match status" value="2"/>
</dbReference>
<keyword evidence="1" id="KW-0805">Transcription regulation</keyword>
<keyword evidence="2" id="KW-0238">DNA-binding</keyword>
<evidence type="ECO:0000256" key="1">
    <source>
        <dbReference type="ARBA" id="ARBA00023015"/>
    </source>
</evidence>
<dbReference type="PROSITE" id="PS01124">
    <property type="entry name" value="HTH_ARAC_FAMILY_2"/>
    <property type="match status" value="1"/>
</dbReference>
<evidence type="ECO:0000313" key="6">
    <source>
        <dbReference type="Proteomes" id="UP001596083"/>
    </source>
</evidence>
<organism evidence="5 6">
    <name type="scientific">Streptomyces gamaensis</name>
    <dbReference type="NCBI Taxonomy" id="1763542"/>
    <lineage>
        <taxon>Bacteria</taxon>
        <taxon>Bacillati</taxon>
        <taxon>Actinomycetota</taxon>
        <taxon>Actinomycetes</taxon>
        <taxon>Kitasatosporales</taxon>
        <taxon>Streptomycetaceae</taxon>
        <taxon>Streptomyces</taxon>
    </lineage>
</organism>
<gene>
    <name evidence="5" type="ORF">ACFP1Z_08200</name>
</gene>
<dbReference type="Pfam" id="PF02311">
    <property type="entry name" value="AraC_binding"/>
    <property type="match status" value="1"/>
</dbReference>
<dbReference type="EMBL" id="JBHSPB010000004">
    <property type="protein sequence ID" value="MFC5720147.1"/>
    <property type="molecule type" value="Genomic_DNA"/>
</dbReference>
<dbReference type="InterPro" id="IPR018060">
    <property type="entry name" value="HTH_AraC"/>
</dbReference>
<dbReference type="InterPro" id="IPR050204">
    <property type="entry name" value="AraC_XylS_family_regulators"/>
</dbReference>
<sequence>MVARPDLTAWRPAVAGVAEVLHAHFTDHVYPMHAHGTWTLLIVDDGMVRYDLDRHEHGALSDLVTLLPPHVPHNGCPVTPRGFRKRVLYLDADVLGEEHIGRAVDGPALDDPLLRRRIHQLHTVLAERGEDLEAESRLSLICERLLGHLGRRVPPPPSRPDRSGLARRLRDLLDERVLEGLTLQEAAGLLHAHPTHLVRAFSREFGIAPHQYLTACRVDRARRLLLEGQPAHAVAAGTGFCDQSHLARNFKRIVGAGPGWYARAVREPASRS</sequence>
<name>A0ABW0YVA5_9ACTN</name>
<comment type="caution">
    <text evidence="5">The sequence shown here is derived from an EMBL/GenBank/DDBJ whole genome shotgun (WGS) entry which is preliminary data.</text>
</comment>
<feature type="domain" description="HTH araC/xylS-type" evidence="4">
    <location>
        <begin position="167"/>
        <end position="264"/>
    </location>
</feature>
<keyword evidence="3" id="KW-0804">Transcription</keyword>
<dbReference type="PANTHER" id="PTHR46796">
    <property type="entry name" value="HTH-TYPE TRANSCRIPTIONAL ACTIVATOR RHAS-RELATED"/>
    <property type="match status" value="1"/>
</dbReference>
<dbReference type="Gene3D" id="1.10.10.60">
    <property type="entry name" value="Homeodomain-like"/>
    <property type="match status" value="1"/>
</dbReference>
<evidence type="ECO:0000313" key="5">
    <source>
        <dbReference type="EMBL" id="MFC5720147.1"/>
    </source>
</evidence>
<dbReference type="InterPro" id="IPR003313">
    <property type="entry name" value="AraC-bd"/>
</dbReference>
<reference evidence="6" key="1">
    <citation type="journal article" date="2019" name="Int. J. Syst. Evol. Microbiol.">
        <title>The Global Catalogue of Microorganisms (GCM) 10K type strain sequencing project: providing services to taxonomists for standard genome sequencing and annotation.</title>
        <authorList>
            <consortium name="The Broad Institute Genomics Platform"/>
            <consortium name="The Broad Institute Genome Sequencing Center for Infectious Disease"/>
            <person name="Wu L."/>
            <person name="Ma J."/>
        </authorList>
    </citation>
    <scope>NUCLEOTIDE SEQUENCE [LARGE SCALE GENOMIC DNA]</scope>
    <source>
        <strain evidence="6">CGMCC 4.7304</strain>
    </source>
</reference>
<dbReference type="SMART" id="SM00342">
    <property type="entry name" value="HTH_ARAC"/>
    <property type="match status" value="1"/>
</dbReference>
<proteinExistence type="predicted"/>
<evidence type="ECO:0000256" key="2">
    <source>
        <dbReference type="ARBA" id="ARBA00023125"/>
    </source>
</evidence>
<protein>
    <submittedName>
        <fullName evidence="5">AraC family transcriptional regulator</fullName>
    </submittedName>
</protein>
<dbReference type="Pfam" id="PF12833">
    <property type="entry name" value="HTH_18"/>
    <property type="match status" value="1"/>
</dbReference>
<keyword evidence="6" id="KW-1185">Reference proteome</keyword>
<dbReference type="PANTHER" id="PTHR46796:SF2">
    <property type="entry name" value="TRANSCRIPTIONAL REGULATORY PROTEIN"/>
    <property type="match status" value="1"/>
</dbReference>
<dbReference type="Proteomes" id="UP001596083">
    <property type="component" value="Unassembled WGS sequence"/>
</dbReference>
<dbReference type="InterPro" id="IPR009057">
    <property type="entry name" value="Homeodomain-like_sf"/>
</dbReference>
<evidence type="ECO:0000259" key="4">
    <source>
        <dbReference type="PROSITE" id="PS01124"/>
    </source>
</evidence>
<evidence type="ECO:0000256" key="3">
    <source>
        <dbReference type="ARBA" id="ARBA00023163"/>
    </source>
</evidence>
<dbReference type="RefSeq" id="WP_390315253.1">
    <property type="nucleotide sequence ID" value="NZ_JBHSPB010000004.1"/>
</dbReference>
<dbReference type="InterPro" id="IPR037923">
    <property type="entry name" value="HTH-like"/>
</dbReference>